<evidence type="ECO:0000256" key="2">
    <source>
        <dbReference type="ARBA" id="ARBA00004141"/>
    </source>
</evidence>
<dbReference type="GO" id="GO:0016192">
    <property type="term" value="P:vesicle-mediated transport"/>
    <property type="evidence" value="ECO:0007669"/>
    <property type="project" value="UniProtKB-ARBA"/>
</dbReference>
<accession>A0A8T2UYQ4</accession>
<evidence type="ECO:0000313" key="9">
    <source>
        <dbReference type="Proteomes" id="UP000825935"/>
    </source>
</evidence>
<dbReference type="PANTHER" id="PTHR12859:SF0">
    <property type="entry name" value="PRA1 FAMILY PROTEIN"/>
    <property type="match status" value="1"/>
</dbReference>
<dbReference type="Proteomes" id="UP000825935">
    <property type="component" value="Chromosome 4"/>
</dbReference>
<keyword evidence="5 7" id="KW-1133">Transmembrane helix</keyword>
<comment type="function">
    <text evidence="1 7">May be involved in both secretory and endocytic intracellular trafficking in the endosomal/prevacuolar compartments.</text>
</comment>
<comment type="caution">
    <text evidence="8">The sequence shown here is derived from an EMBL/GenBank/DDBJ whole genome shotgun (WGS) entry which is preliminary data.</text>
</comment>
<proteinExistence type="inferred from homology"/>
<dbReference type="Pfam" id="PF03208">
    <property type="entry name" value="PRA1"/>
    <property type="match status" value="1"/>
</dbReference>
<evidence type="ECO:0000256" key="3">
    <source>
        <dbReference type="ARBA" id="ARBA00006483"/>
    </source>
</evidence>
<comment type="similarity">
    <text evidence="3 7">Belongs to the PRA1 family.</text>
</comment>
<feature type="transmembrane region" description="Helical" evidence="7">
    <location>
        <begin position="134"/>
        <end position="157"/>
    </location>
</feature>
<feature type="transmembrane region" description="Helical" evidence="7">
    <location>
        <begin position="52"/>
        <end position="71"/>
    </location>
</feature>
<feature type="transmembrane region" description="Helical" evidence="7">
    <location>
        <begin position="163"/>
        <end position="183"/>
    </location>
</feature>
<evidence type="ECO:0000256" key="7">
    <source>
        <dbReference type="RuleBase" id="RU363107"/>
    </source>
</evidence>
<dbReference type="PANTHER" id="PTHR12859">
    <property type="entry name" value="PRA1 PROTEIN"/>
    <property type="match status" value="1"/>
</dbReference>
<gene>
    <name evidence="8" type="ORF">KP509_04G023000</name>
</gene>
<evidence type="ECO:0000313" key="8">
    <source>
        <dbReference type="EMBL" id="KAH7438614.1"/>
    </source>
</evidence>
<evidence type="ECO:0000256" key="6">
    <source>
        <dbReference type="ARBA" id="ARBA00023136"/>
    </source>
</evidence>
<dbReference type="InterPro" id="IPR004895">
    <property type="entry name" value="Prenylated_rab_accept_PRA1"/>
</dbReference>
<protein>
    <recommendedName>
        <fullName evidence="7">PRA1 family protein</fullName>
    </recommendedName>
</protein>
<dbReference type="OrthoDB" id="537033at2759"/>
<reference evidence="8" key="1">
    <citation type="submission" date="2021-08" db="EMBL/GenBank/DDBJ databases">
        <title>WGS assembly of Ceratopteris richardii.</title>
        <authorList>
            <person name="Marchant D.B."/>
            <person name="Chen G."/>
            <person name="Jenkins J."/>
            <person name="Shu S."/>
            <person name="Leebens-Mack J."/>
            <person name="Grimwood J."/>
            <person name="Schmutz J."/>
            <person name="Soltis P."/>
            <person name="Soltis D."/>
            <person name="Chen Z.-H."/>
        </authorList>
    </citation>
    <scope>NUCLEOTIDE SEQUENCE</scope>
    <source>
        <strain evidence="8">Whitten #5841</strain>
        <tissue evidence="8">Leaf</tissue>
    </source>
</reference>
<keyword evidence="7" id="KW-0813">Transport</keyword>
<feature type="transmembrane region" description="Helical" evidence="7">
    <location>
        <begin position="77"/>
        <end position="98"/>
    </location>
</feature>
<dbReference type="AlphaFoldDB" id="A0A8T2UYQ4"/>
<evidence type="ECO:0000256" key="1">
    <source>
        <dbReference type="ARBA" id="ARBA00002501"/>
    </source>
</evidence>
<evidence type="ECO:0000256" key="5">
    <source>
        <dbReference type="ARBA" id="ARBA00022989"/>
    </source>
</evidence>
<name>A0A8T2UYQ4_CERRI</name>
<dbReference type="OMA" id="TIHICGW"/>
<keyword evidence="9" id="KW-1185">Reference proteome</keyword>
<keyword evidence="6 7" id="KW-0472">Membrane</keyword>
<dbReference type="GO" id="GO:0005783">
    <property type="term" value="C:endoplasmic reticulum"/>
    <property type="evidence" value="ECO:0007669"/>
    <property type="project" value="UniProtKB-ARBA"/>
</dbReference>
<keyword evidence="4 7" id="KW-0812">Transmembrane</keyword>
<sequence>MDWGNVTVIDLVEALQEVDWTTPPRPLSEFFAKFSVPSSVAKLESRSKCNFYYYRTNYFILLAVILVVAFLRNPLALFAVAMAAFCIACFNDSFALSVSHKITKSVRRISPQLAAKMRPPMMPVIRGRPTAKRAVYICGQSRNVVVLVMAAVTLLLWFLTSAFLTVFGALSIALAGIILHSSLRTPNLKARLNTFREEFRAVWRTHGEF</sequence>
<organism evidence="8 9">
    <name type="scientific">Ceratopteris richardii</name>
    <name type="common">Triangle waterfern</name>
    <dbReference type="NCBI Taxonomy" id="49495"/>
    <lineage>
        <taxon>Eukaryota</taxon>
        <taxon>Viridiplantae</taxon>
        <taxon>Streptophyta</taxon>
        <taxon>Embryophyta</taxon>
        <taxon>Tracheophyta</taxon>
        <taxon>Polypodiopsida</taxon>
        <taxon>Polypodiidae</taxon>
        <taxon>Polypodiales</taxon>
        <taxon>Pteridineae</taxon>
        <taxon>Pteridaceae</taxon>
        <taxon>Parkerioideae</taxon>
        <taxon>Ceratopteris</taxon>
    </lineage>
</organism>
<dbReference type="EMBL" id="CM035409">
    <property type="protein sequence ID" value="KAH7438614.1"/>
    <property type="molecule type" value="Genomic_DNA"/>
</dbReference>
<comment type="subcellular location">
    <subcellularLocation>
        <location evidence="2 7">Membrane</location>
        <topology evidence="2 7">Multi-pass membrane protein</topology>
    </subcellularLocation>
</comment>
<evidence type="ECO:0000256" key="4">
    <source>
        <dbReference type="ARBA" id="ARBA00022692"/>
    </source>
</evidence>
<dbReference type="GO" id="GO:0016020">
    <property type="term" value="C:membrane"/>
    <property type="evidence" value="ECO:0007669"/>
    <property type="project" value="UniProtKB-SubCell"/>
</dbReference>